<protein>
    <recommendedName>
        <fullName evidence="3">Bacteriophage abortive infection AbiH</fullName>
    </recommendedName>
</protein>
<proteinExistence type="predicted"/>
<organism evidence="1 2">
    <name type="scientific">Novosphingobium umbonatum</name>
    <dbReference type="NCBI Taxonomy" id="1908524"/>
    <lineage>
        <taxon>Bacteria</taxon>
        <taxon>Pseudomonadati</taxon>
        <taxon>Pseudomonadota</taxon>
        <taxon>Alphaproteobacteria</taxon>
        <taxon>Sphingomonadales</taxon>
        <taxon>Sphingomonadaceae</taxon>
        <taxon>Novosphingobium</taxon>
    </lineage>
</organism>
<gene>
    <name evidence="1" type="ORF">EOE18_17780</name>
</gene>
<keyword evidence="2" id="KW-1185">Reference proteome</keyword>
<dbReference type="Proteomes" id="UP000282837">
    <property type="component" value="Unassembled WGS sequence"/>
</dbReference>
<sequence length="267" mass="30517">MTHKLFIIGNGFDLHHGIPSRYSDFGAYVKTADPEVARLINDYLFVDENFWNCFEERLATFDSNLIIDHAEQFLMPYSVEDWSDSYHHDFEYEIGKIVRGLSNTMRSRFAEWIRMLPIPVSGAAPTVHCIDLAATFLTFNYTPTLQQLYGVSDDQVLHIHGRAADPDSAIMLGHGWERRTEEMMTPTIDENTDTRVAGGYHLIDGYFADTFKPTAQILAQNRAWFNRLVSVSDVWVLGHSLADVWTCNGFVPVTYLTMPPWPRMRGG</sequence>
<evidence type="ECO:0000313" key="1">
    <source>
        <dbReference type="EMBL" id="RVU02186.1"/>
    </source>
</evidence>
<dbReference type="RefSeq" id="WP_127712028.1">
    <property type="nucleotide sequence ID" value="NZ_SACO01000026.1"/>
</dbReference>
<evidence type="ECO:0000313" key="2">
    <source>
        <dbReference type="Proteomes" id="UP000282837"/>
    </source>
</evidence>
<dbReference type="OrthoDB" id="5903604at2"/>
<name>A0A3S3TJ14_9SPHN</name>
<dbReference type="EMBL" id="SACO01000026">
    <property type="protein sequence ID" value="RVU02186.1"/>
    <property type="molecule type" value="Genomic_DNA"/>
</dbReference>
<comment type="caution">
    <text evidence="1">The sequence shown here is derived from an EMBL/GenBank/DDBJ whole genome shotgun (WGS) entry which is preliminary data.</text>
</comment>
<dbReference type="Pfam" id="PF14253">
    <property type="entry name" value="AbiH"/>
    <property type="match status" value="1"/>
</dbReference>
<evidence type="ECO:0008006" key="3">
    <source>
        <dbReference type="Google" id="ProtNLM"/>
    </source>
</evidence>
<accession>A0A3S3TJ14</accession>
<dbReference type="InterPro" id="IPR025935">
    <property type="entry name" value="AbiH"/>
</dbReference>
<dbReference type="AlphaFoldDB" id="A0A3S3TJ14"/>
<reference evidence="1 2" key="1">
    <citation type="submission" date="2019-01" db="EMBL/GenBank/DDBJ databases">
        <authorList>
            <person name="Chen W.-M."/>
        </authorList>
    </citation>
    <scope>NUCLEOTIDE SEQUENCE [LARGE SCALE GENOMIC DNA]</scope>
    <source>
        <strain evidence="1 2">FSY-9</strain>
    </source>
</reference>